<evidence type="ECO:0000256" key="3">
    <source>
        <dbReference type="ARBA" id="ARBA00022723"/>
    </source>
</evidence>
<evidence type="ECO:0000256" key="4">
    <source>
        <dbReference type="ARBA" id="ARBA00023004"/>
    </source>
</evidence>
<dbReference type="Pfam" id="PF01152">
    <property type="entry name" value="Bac_globin"/>
    <property type="match status" value="1"/>
</dbReference>
<dbReference type="EMBL" id="BJXB01000004">
    <property type="protein sequence ID" value="GEM45520.1"/>
    <property type="molecule type" value="Genomic_DNA"/>
</dbReference>
<dbReference type="InterPro" id="IPR001486">
    <property type="entry name" value="Hemoglobin_trunc"/>
</dbReference>
<keyword evidence="6" id="KW-1185">Reference proteome</keyword>
<dbReference type="GO" id="GO:0019825">
    <property type="term" value="F:oxygen binding"/>
    <property type="evidence" value="ECO:0007669"/>
    <property type="project" value="InterPro"/>
</dbReference>
<reference evidence="5 6" key="1">
    <citation type="submission" date="2019-07" db="EMBL/GenBank/DDBJ databases">
        <title>Whole genome shotgun sequence of Deinococcus cellulosilyticus NBRC 106333.</title>
        <authorList>
            <person name="Hosoyama A."/>
            <person name="Uohara A."/>
            <person name="Ohji S."/>
            <person name="Ichikawa N."/>
        </authorList>
    </citation>
    <scope>NUCLEOTIDE SEQUENCE [LARGE SCALE GENOMIC DNA]</scope>
    <source>
        <strain evidence="5 6">NBRC 106333</strain>
    </source>
</reference>
<dbReference type="CDD" id="cd08916">
    <property type="entry name" value="TrHb3_P"/>
    <property type="match status" value="1"/>
</dbReference>
<dbReference type="InterPro" id="IPR009050">
    <property type="entry name" value="Globin-like_sf"/>
</dbReference>
<evidence type="ECO:0000256" key="1">
    <source>
        <dbReference type="ARBA" id="ARBA00022448"/>
    </source>
</evidence>
<comment type="caution">
    <text evidence="5">The sequence shown here is derived from an EMBL/GenBank/DDBJ whole genome shotgun (WGS) entry which is preliminary data.</text>
</comment>
<name>A0A511MY56_DEIC1</name>
<keyword evidence="1" id="KW-0813">Transport</keyword>
<evidence type="ECO:0000313" key="6">
    <source>
        <dbReference type="Proteomes" id="UP000321306"/>
    </source>
</evidence>
<keyword evidence="2" id="KW-0349">Heme</keyword>
<sequence>MMSLENHYAMIGGRATVEQLVRTFYVNLNQIPEMKAVFDQVVEEPAAEWWEKHIQKLTDFWVGVLGGPKNFRGSPPMAHMPLGLSSDHFNRWLAVWEHTCEQTLPEQSAIFLMEAAGRMRMGLQHHLGIS</sequence>
<evidence type="ECO:0000256" key="2">
    <source>
        <dbReference type="ARBA" id="ARBA00022617"/>
    </source>
</evidence>
<organism evidence="5 6">
    <name type="scientific">Deinococcus cellulosilyticus (strain DSM 18568 / NBRC 106333 / KACC 11606 / 5516J-15)</name>
    <dbReference type="NCBI Taxonomy" id="1223518"/>
    <lineage>
        <taxon>Bacteria</taxon>
        <taxon>Thermotogati</taxon>
        <taxon>Deinococcota</taxon>
        <taxon>Deinococci</taxon>
        <taxon>Deinococcales</taxon>
        <taxon>Deinococcaceae</taxon>
        <taxon>Deinococcus</taxon>
    </lineage>
</organism>
<evidence type="ECO:0008006" key="7">
    <source>
        <dbReference type="Google" id="ProtNLM"/>
    </source>
</evidence>
<dbReference type="GO" id="GO:0020037">
    <property type="term" value="F:heme binding"/>
    <property type="evidence" value="ECO:0007669"/>
    <property type="project" value="InterPro"/>
</dbReference>
<dbReference type="Gene3D" id="1.10.490.10">
    <property type="entry name" value="Globins"/>
    <property type="match status" value="1"/>
</dbReference>
<dbReference type="Proteomes" id="UP000321306">
    <property type="component" value="Unassembled WGS sequence"/>
</dbReference>
<accession>A0A511MY56</accession>
<dbReference type="SUPFAM" id="SSF46458">
    <property type="entry name" value="Globin-like"/>
    <property type="match status" value="1"/>
</dbReference>
<protein>
    <recommendedName>
        <fullName evidence="7">Hemoglobin</fullName>
    </recommendedName>
</protein>
<dbReference type="RefSeq" id="WP_146882976.1">
    <property type="nucleotide sequence ID" value="NZ_BJXB01000004.1"/>
</dbReference>
<proteinExistence type="predicted"/>
<gene>
    <name evidence="5" type="ORF">DC3_11550</name>
</gene>
<dbReference type="InterPro" id="IPR012292">
    <property type="entry name" value="Globin/Proto"/>
</dbReference>
<dbReference type="GO" id="GO:0046872">
    <property type="term" value="F:metal ion binding"/>
    <property type="evidence" value="ECO:0007669"/>
    <property type="project" value="UniProtKB-KW"/>
</dbReference>
<dbReference type="AlphaFoldDB" id="A0A511MY56"/>
<keyword evidence="4" id="KW-0408">Iron</keyword>
<evidence type="ECO:0000313" key="5">
    <source>
        <dbReference type="EMBL" id="GEM45520.1"/>
    </source>
</evidence>
<keyword evidence="3" id="KW-0479">Metal-binding</keyword>
<dbReference type="OrthoDB" id="25954at2"/>